<name>A0AAV2ILN2_LYMST</name>
<protein>
    <recommendedName>
        <fullName evidence="3">BTB domain-containing protein</fullName>
    </recommendedName>
</protein>
<accession>A0AAV2ILN2</accession>
<dbReference type="Proteomes" id="UP001497497">
    <property type="component" value="Unassembled WGS sequence"/>
</dbReference>
<evidence type="ECO:0000256" key="1">
    <source>
        <dbReference type="ARBA" id="ARBA00022441"/>
    </source>
</evidence>
<sequence>MTTISTDIALGVMNSIQKLYLRHELVEDFIIEIENTEIMCFRFILESCSEFFSGLFRSGMKEVTNGRATLHGISCETFKLIREAMYTGIDVVTEDNAIAIWHASNQLQIDFMIELCEKTVVKMLSLDNFEEVYRNAKLINSKHVLGQFKTFISEHFVQIRKMNTFLELSYDDVLALISDDKLVVESEDQVLESIMEWIEHPVIEKLEDEHQNDKRKCIEDIRERSQAIAKIVAEKNSFVKSKLTVVSSVNIEQSTSDMDAKRLDNDNRVVHKGVRPPPHVQSNDISPVEINEGHDQTDSTGTKMLYQTNDALQQLRRTKRKFAGEREPNLVPLLNAARTCLATSAFLESLYNHHLIKENCKAKDIIFNAVLHHTEKYRNGRWSEAALHRECSAFGNFGVVSHGNGVFEAYSTVQDVFF</sequence>
<evidence type="ECO:0000259" key="3">
    <source>
        <dbReference type="PROSITE" id="PS50097"/>
    </source>
</evidence>
<keyword evidence="5" id="KW-1185">Reference proteome</keyword>
<dbReference type="Pfam" id="PF00651">
    <property type="entry name" value="BTB"/>
    <property type="match status" value="1"/>
</dbReference>
<keyword evidence="2" id="KW-0677">Repeat</keyword>
<reference evidence="4 5" key="1">
    <citation type="submission" date="2024-04" db="EMBL/GenBank/DDBJ databases">
        <authorList>
            <consortium name="Genoscope - CEA"/>
            <person name="William W."/>
        </authorList>
    </citation>
    <scope>NUCLEOTIDE SEQUENCE [LARGE SCALE GENOMIC DNA]</scope>
</reference>
<proteinExistence type="predicted"/>
<comment type="caution">
    <text evidence="4">The sequence shown here is derived from an EMBL/GenBank/DDBJ whole genome shotgun (WGS) entry which is preliminary data.</text>
</comment>
<dbReference type="SMART" id="SM00225">
    <property type="entry name" value="BTB"/>
    <property type="match status" value="1"/>
</dbReference>
<evidence type="ECO:0000256" key="2">
    <source>
        <dbReference type="ARBA" id="ARBA00022737"/>
    </source>
</evidence>
<dbReference type="AlphaFoldDB" id="A0AAV2ILN2"/>
<dbReference type="SMART" id="SM00875">
    <property type="entry name" value="BACK"/>
    <property type="match status" value="1"/>
</dbReference>
<dbReference type="InterPro" id="IPR011705">
    <property type="entry name" value="BACK"/>
</dbReference>
<organism evidence="4 5">
    <name type="scientific">Lymnaea stagnalis</name>
    <name type="common">Great pond snail</name>
    <name type="synonym">Helix stagnalis</name>
    <dbReference type="NCBI Taxonomy" id="6523"/>
    <lineage>
        <taxon>Eukaryota</taxon>
        <taxon>Metazoa</taxon>
        <taxon>Spiralia</taxon>
        <taxon>Lophotrochozoa</taxon>
        <taxon>Mollusca</taxon>
        <taxon>Gastropoda</taxon>
        <taxon>Heterobranchia</taxon>
        <taxon>Euthyneura</taxon>
        <taxon>Panpulmonata</taxon>
        <taxon>Hygrophila</taxon>
        <taxon>Lymnaeoidea</taxon>
        <taxon>Lymnaeidae</taxon>
        <taxon>Lymnaea</taxon>
    </lineage>
</organism>
<dbReference type="PANTHER" id="PTHR24412">
    <property type="entry name" value="KELCH PROTEIN"/>
    <property type="match status" value="1"/>
</dbReference>
<dbReference type="Gene3D" id="3.30.710.10">
    <property type="entry name" value="Potassium Channel Kv1.1, Chain A"/>
    <property type="match status" value="1"/>
</dbReference>
<dbReference type="InterPro" id="IPR011333">
    <property type="entry name" value="SKP1/BTB/POZ_sf"/>
</dbReference>
<gene>
    <name evidence="4" type="ORF">GSLYS_00021227001</name>
</gene>
<keyword evidence="1" id="KW-0880">Kelch repeat</keyword>
<dbReference type="PANTHER" id="PTHR24412:SF489">
    <property type="entry name" value="RING FINGER DOMAIN AND KELCH REPEAT-CONTAINING PROTEIN DDB_G0271372"/>
    <property type="match status" value="1"/>
</dbReference>
<evidence type="ECO:0000313" key="4">
    <source>
        <dbReference type="EMBL" id="CAL1547910.1"/>
    </source>
</evidence>
<dbReference type="Gene3D" id="1.25.40.420">
    <property type="match status" value="1"/>
</dbReference>
<dbReference type="InterPro" id="IPR000210">
    <property type="entry name" value="BTB/POZ_dom"/>
</dbReference>
<feature type="domain" description="BTB" evidence="3">
    <location>
        <begin position="27"/>
        <end position="94"/>
    </location>
</feature>
<dbReference type="EMBL" id="CAXITT010001102">
    <property type="protein sequence ID" value="CAL1547910.1"/>
    <property type="molecule type" value="Genomic_DNA"/>
</dbReference>
<dbReference type="Pfam" id="PF07707">
    <property type="entry name" value="BACK"/>
    <property type="match status" value="1"/>
</dbReference>
<dbReference type="CDD" id="cd18186">
    <property type="entry name" value="BTB_POZ_ZBTB_KLHL-like"/>
    <property type="match status" value="1"/>
</dbReference>
<evidence type="ECO:0000313" key="5">
    <source>
        <dbReference type="Proteomes" id="UP001497497"/>
    </source>
</evidence>
<dbReference type="SUPFAM" id="SSF54695">
    <property type="entry name" value="POZ domain"/>
    <property type="match status" value="1"/>
</dbReference>
<dbReference type="PROSITE" id="PS50097">
    <property type="entry name" value="BTB"/>
    <property type="match status" value="1"/>
</dbReference>